<dbReference type="AlphaFoldDB" id="A0A370DDE7"/>
<sequence>MNLIKTLTITFIIFFSSSTYAAFILEGGYEIHNFSPTTFNESITTDEDRVQIQFTFANSFDLGGLEDSHLYNGHLELNESIQIDFYENHGDINPFATHVIDGQDPETHAYIFLWQDFLGSGDAFIPWLDLEGSIIISSISGEVEILQPSLLIINNDNEYTGNASVSPVPLPPSFQLLFMSLVPLFLFRKKPNKSFKFDIPKPHMH</sequence>
<organism evidence="1 2">
    <name type="scientific">endosymbiont of Galathealinum brachiosum</name>
    <dbReference type="NCBI Taxonomy" id="2200906"/>
    <lineage>
        <taxon>Bacteria</taxon>
        <taxon>Pseudomonadati</taxon>
        <taxon>Pseudomonadota</taxon>
        <taxon>Gammaproteobacteria</taxon>
        <taxon>sulfur-oxidizing symbionts</taxon>
    </lineage>
</organism>
<gene>
    <name evidence="1" type="ORF">DIZ80_11765</name>
</gene>
<protein>
    <submittedName>
        <fullName evidence="1">Uncharacterized protein</fullName>
    </submittedName>
</protein>
<evidence type="ECO:0000313" key="2">
    <source>
        <dbReference type="Proteomes" id="UP000254266"/>
    </source>
</evidence>
<dbReference type="EMBL" id="QFXC01000011">
    <property type="protein sequence ID" value="RDH82935.1"/>
    <property type="molecule type" value="Genomic_DNA"/>
</dbReference>
<keyword evidence="2" id="KW-1185">Reference proteome</keyword>
<proteinExistence type="predicted"/>
<dbReference type="Proteomes" id="UP000254266">
    <property type="component" value="Unassembled WGS sequence"/>
</dbReference>
<reference evidence="1 2" key="1">
    <citation type="journal article" date="2018" name="ISME J.">
        <title>Endosymbiont genomes yield clues of tubeworm success.</title>
        <authorList>
            <person name="Li Y."/>
            <person name="Liles M.R."/>
            <person name="Halanych K.M."/>
        </authorList>
    </citation>
    <scope>NUCLEOTIDE SEQUENCE [LARGE SCALE GENOMIC DNA]</scope>
    <source>
        <strain evidence="1">A1464</strain>
    </source>
</reference>
<accession>A0A370DDE7</accession>
<evidence type="ECO:0000313" key="1">
    <source>
        <dbReference type="EMBL" id="RDH82935.1"/>
    </source>
</evidence>
<comment type="caution">
    <text evidence="1">The sequence shown here is derived from an EMBL/GenBank/DDBJ whole genome shotgun (WGS) entry which is preliminary data.</text>
</comment>
<name>A0A370DDE7_9GAMM</name>